<dbReference type="InterPro" id="IPR016035">
    <property type="entry name" value="Acyl_Trfase/lysoPLipase"/>
</dbReference>
<dbReference type="AlphaFoldDB" id="A0A540VPL5"/>
<keyword evidence="2" id="KW-0378">Hydrolase</keyword>
<feature type="domain" description="PNPLA" evidence="3">
    <location>
        <begin position="31"/>
        <end position="217"/>
    </location>
</feature>
<name>A0A540VPL5_9GAMM</name>
<dbReference type="CDD" id="cd07199">
    <property type="entry name" value="Pat17_PNPLA8_PNPLA9_like"/>
    <property type="match status" value="1"/>
</dbReference>
<evidence type="ECO:0000256" key="1">
    <source>
        <dbReference type="ARBA" id="ARBA00023098"/>
    </source>
</evidence>
<organism evidence="4 5">
    <name type="scientific">Spiribacter salinus</name>
    <dbReference type="NCBI Taxonomy" id="1335746"/>
    <lineage>
        <taxon>Bacteria</taxon>
        <taxon>Pseudomonadati</taxon>
        <taxon>Pseudomonadota</taxon>
        <taxon>Gammaproteobacteria</taxon>
        <taxon>Chromatiales</taxon>
        <taxon>Ectothiorhodospiraceae</taxon>
        <taxon>Spiribacter</taxon>
    </lineage>
</organism>
<dbReference type="SUPFAM" id="SSF52151">
    <property type="entry name" value="FabD/lysophospholipase-like"/>
    <property type="match status" value="1"/>
</dbReference>
<feature type="short sequence motif" description="DGA/G" evidence="2">
    <location>
        <begin position="204"/>
        <end position="206"/>
    </location>
</feature>
<dbReference type="GO" id="GO:0016042">
    <property type="term" value="P:lipid catabolic process"/>
    <property type="evidence" value="ECO:0007669"/>
    <property type="project" value="UniProtKB-UniRule"/>
</dbReference>
<keyword evidence="2" id="KW-0442">Lipid degradation</keyword>
<evidence type="ECO:0000256" key="2">
    <source>
        <dbReference type="PROSITE-ProRule" id="PRU01161"/>
    </source>
</evidence>
<evidence type="ECO:0000313" key="4">
    <source>
        <dbReference type="EMBL" id="TQE98700.1"/>
    </source>
</evidence>
<gene>
    <name evidence="4" type="ORF">FKY71_12460</name>
</gene>
<feature type="active site" description="Proton acceptor" evidence="2">
    <location>
        <position position="204"/>
    </location>
</feature>
<dbReference type="Gene3D" id="3.40.1090.10">
    <property type="entry name" value="Cytosolic phospholipase A2 catalytic domain"/>
    <property type="match status" value="1"/>
</dbReference>
<protein>
    <submittedName>
        <fullName evidence="4">Patatin</fullName>
    </submittedName>
</protein>
<comment type="caution">
    <text evidence="4">The sequence shown here is derived from an EMBL/GenBank/DDBJ whole genome shotgun (WGS) entry which is preliminary data.</text>
</comment>
<dbReference type="NCBIfam" id="NF041079">
    <property type="entry name" value="CBASS_lipase"/>
    <property type="match status" value="1"/>
</dbReference>
<dbReference type="InterPro" id="IPR047156">
    <property type="entry name" value="Teg/CotR/CapV-like"/>
</dbReference>
<evidence type="ECO:0000259" key="3">
    <source>
        <dbReference type="PROSITE" id="PS51635"/>
    </source>
</evidence>
<dbReference type="PANTHER" id="PTHR24138:SF12">
    <property type="entry name" value="PATATIN FAMILY PROTEIN"/>
    <property type="match status" value="1"/>
</dbReference>
<dbReference type="GO" id="GO:0016787">
    <property type="term" value="F:hydrolase activity"/>
    <property type="evidence" value="ECO:0007669"/>
    <property type="project" value="UniProtKB-UniRule"/>
</dbReference>
<proteinExistence type="predicted"/>
<sequence length="342" mass="36902">MVEVTPPRSTGTLATTRRPLPWPSGRPFRILSIDGGGIKGILPATLLGELERRYLGNRSIGAHFDLIAGTSTGGIIALGLAHGMTAREIGALYLDKGDRIFPVDGPFSALLRKLRGLITTAYDREPLKAELTRIFGETQLGEAQNRLCIPAFEGTHGEPLIYKTPHHPDYRADQYETMRDVALATSAAPTYLRALENNGYVLVDGGMVANNPIMVGLVDALACNDIPRHGVEIVSLGCGSSPFALSEQHHAGGQLQWRHALLAAMDASSRSALGQAYLLVGKDRVLRIDPPSSDKPIDLADFRRARDELPTTATALADAYGDMIAQRFLHSTVQPAPMPGRK</sequence>
<dbReference type="InterPro" id="IPR002641">
    <property type="entry name" value="PNPLA_dom"/>
</dbReference>
<dbReference type="PANTHER" id="PTHR24138">
    <property type="entry name" value="INTRACELLLAR PHOSPHOLIPASE A FAMILY"/>
    <property type="match status" value="1"/>
</dbReference>
<feature type="short sequence motif" description="GXSXG" evidence="2">
    <location>
        <begin position="69"/>
        <end position="73"/>
    </location>
</feature>
<feature type="short sequence motif" description="GXGXXG" evidence="2">
    <location>
        <begin position="35"/>
        <end position="40"/>
    </location>
</feature>
<dbReference type="PROSITE" id="PS51635">
    <property type="entry name" value="PNPLA"/>
    <property type="match status" value="1"/>
</dbReference>
<feature type="active site" description="Nucleophile" evidence="2">
    <location>
        <position position="71"/>
    </location>
</feature>
<accession>A0A540VPL5</accession>
<keyword evidence="1 2" id="KW-0443">Lipid metabolism</keyword>
<evidence type="ECO:0000313" key="5">
    <source>
        <dbReference type="Proteomes" id="UP000315400"/>
    </source>
</evidence>
<dbReference type="EMBL" id="VIFK01000151">
    <property type="protein sequence ID" value="TQE98700.1"/>
    <property type="molecule type" value="Genomic_DNA"/>
</dbReference>
<dbReference type="Proteomes" id="UP000315400">
    <property type="component" value="Unassembled WGS sequence"/>
</dbReference>
<reference evidence="4 5" key="1">
    <citation type="submission" date="2019-06" db="EMBL/GenBank/DDBJ databases">
        <title>Metagenome assembled Genome of Spiribacter salinus SL48-SHIP from the microbial mat of Salt Lake 48 (Novosibirsk region, Russia).</title>
        <authorList>
            <person name="Shipova A."/>
            <person name="Rozanov A.S."/>
            <person name="Bryanskaya A.V."/>
            <person name="Peltek S.E."/>
        </authorList>
    </citation>
    <scope>NUCLEOTIDE SEQUENCE [LARGE SCALE GENOMIC DNA]</scope>
    <source>
        <strain evidence="4">SL48-SHIP-2</strain>
    </source>
</reference>
<dbReference type="Pfam" id="PF01734">
    <property type="entry name" value="Patatin"/>
    <property type="match status" value="1"/>
</dbReference>